<feature type="chain" id="PRO_5011672133" evidence="8">
    <location>
        <begin position="20"/>
        <end position="529"/>
    </location>
</feature>
<accession>A0A1G6MW82</accession>
<proteinExistence type="inferred from homology"/>
<evidence type="ECO:0000256" key="8">
    <source>
        <dbReference type="SAM" id="SignalP"/>
    </source>
</evidence>
<keyword evidence="7" id="KW-0998">Cell outer membrane</keyword>
<dbReference type="EMBL" id="FMYP01000039">
    <property type="protein sequence ID" value="SDC59800.1"/>
    <property type="molecule type" value="Genomic_DNA"/>
</dbReference>
<keyword evidence="6" id="KW-0472">Membrane</keyword>
<dbReference type="AlphaFoldDB" id="A0A1G6MW82"/>
<feature type="signal peptide" evidence="8">
    <location>
        <begin position="1"/>
        <end position="19"/>
    </location>
</feature>
<dbReference type="PANTHER" id="PTHR35093:SF8">
    <property type="entry name" value="OUTER MEMBRANE PROTEIN NMB0088-RELATED"/>
    <property type="match status" value="1"/>
</dbReference>
<protein>
    <submittedName>
        <fullName evidence="9">Outer membrane protein transport protein (OMPP1/FadL/TodX)</fullName>
    </submittedName>
</protein>
<keyword evidence="4" id="KW-0812">Transmembrane</keyword>
<dbReference type="OrthoDB" id="9765839at2"/>
<evidence type="ECO:0000256" key="7">
    <source>
        <dbReference type="ARBA" id="ARBA00023237"/>
    </source>
</evidence>
<evidence type="ECO:0000256" key="5">
    <source>
        <dbReference type="ARBA" id="ARBA00022729"/>
    </source>
</evidence>
<keyword evidence="5 8" id="KW-0732">Signal</keyword>
<dbReference type="InterPro" id="IPR005017">
    <property type="entry name" value="OMPP1/FadL/TodX"/>
</dbReference>
<keyword evidence="10" id="KW-1185">Reference proteome</keyword>
<organism evidence="9 10">
    <name type="scientific">Williamwhitmania taraxaci</name>
    <dbReference type="NCBI Taxonomy" id="1640674"/>
    <lineage>
        <taxon>Bacteria</taxon>
        <taxon>Pseudomonadati</taxon>
        <taxon>Bacteroidota</taxon>
        <taxon>Bacteroidia</taxon>
        <taxon>Bacteroidales</taxon>
        <taxon>Williamwhitmaniaceae</taxon>
        <taxon>Williamwhitmania</taxon>
    </lineage>
</organism>
<evidence type="ECO:0000256" key="2">
    <source>
        <dbReference type="ARBA" id="ARBA00008163"/>
    </source>
</evidence>
<dbReference type="RefSeq" id="WP_092438849.1">
    <property type="nucleotide sequence ID" value="NZ_FMYP01000039.1"/>
</dbReference>
<name>A0A1G6MW82_9BACT</name>
<keyword evidence="3" id="KW-1134">Transmembrane beta strand</keyword>
<dbReference type="GO" id="GO:0015483">
    <property type="term" value="F:long-chain fatty acid transporting porin activity"/>
    <property type="evidence" value="ECO:0007669"/>
    <property type="project" value="TreeGrafter"/>
</dbReference>
<comment type="similarity">
    <text evidence="2">Belongs to the OmpP1/FadL family.</text>
</comment>
<evidence type="ECO:0000256" key="1">
    <source>
        <dbReference type="ARBA" id="ARBA00004571"/>
    </source>
</evidence>
<evidence type="ECO:0000256" key="4">
    <source>
        <dbReference type="ARBA" id="ARBA00022692"/>
    </source>
</evidence>
<comment type="subcellular location">
    <subcellularLocation>
        <location evidence="1">Cell outer membrane</location>
        <topology evidence="1">Multi-pass membrane protein</topology>
    </subcellularLocation>
</comment>
<dbReference type="GO" id="GO:0009279">
    <property type="term" value="C:cell outer membrane"/>
    <property type="evidence" value="ECO:0007669"/>
    <property type="project" value="UniProtKB-SubCell"/>
</dbReference>
<dbReference type="SUPFAM" id="SSF56935">
    <property type="entry name" value="Porins"/>
    <property type="match status" value="1"/>
</dbReference>
<dbReference type="PANTHER" id="PTHR35093">
    <property type="entry name" value="OUTER MEMBRANE PROTEIN NMB0088-RELATED"/>
    <property type="match status" value="1"/>
</dbReference>
<gene>
    <name evidence="9" type="ORF">SAMN05216323_10393</name>
</gene>
<evidence type="ECO:0000313" key="9">
    <source>
        <dbReference type="EMBL" id="SDC59800.1"/>
    </source>
</evidence>
<evidence type="ECO:0000313" key="10">
    <source>
        <dbReference type="Proteomes" id="UP000199452"/>
    </source>
</evidence>
<sequence length="529" mass="56941">MKKGLLFFAATLLSAPIFAGGILTNANQSAAYLRMIARDASTQIDAVYYNPAGLIKLQDGFHLSLNNQTLFSKRTIENKYPLLNESKYIGDVTVPFFPGIYAAYKTGDWVFSFGFNPSAGGGTASYGAGLPSFEIPFSGIPASLTASGIPTTAYTADIKFDGTSIFWGTQVGASYKINDMFSAYAGVRMINAVNTYEGELKNIRINPTFAPLGLNGTSFVKATEFFTNMASMFGSLAGIDESLQPLINGGGSALTLAQAQTANYLTPEQVASISGGFALINPSIDPSTLNIAQIQGAYAAASPTLLGKQAAMATNASNTQDQTVDVKQTGTGFTPIIGVNITPNDKINIGIKYEFKTTLELTNDTKKDVVTNMFPNGAKFRNDIPAILSVGIDYKVLPDLKLAAGLHHYFDKDANWEGKEKFVTDNLYELSFGMEYNVNEKILFSAGYLYAQTGVGQGYQTDISHSLSSSSVGFGGAFKASEMLTINLGILYTQYVQSQKDITYTNFGSVKETYNRNNIGFGIGFDFHF</sequence>
<evidence type="ECO:0000256" key="3">
    <source>
        <dbReference type="ARBA" id="ARBA00022452"/>
    </source>
</evidence>
<reference evidence="9 10" key="1">
    <citation type="submission" date="2016-09" db="EMBL/GenBank/DDBJ databases">
        <authorList>
            <person name="Capua I."/>
            <person name="De Benedictis P."/>
            <person name="Joannis T."/>
            <person name="Lombin L.H."/>
            <person name="Cattoli G."/>
        </authorList>
    </citation>
    <scope>NUCLEOTIDE SEQUENCE [LARGE SCALE GENOMIC DNA]</scope>
    <source>
        <strain evidence="9 10">A7P-90m</strain>
    </source>
</reference>
<dbReference type="Proteomes" id="UP000199452">
    <property type="component" value="Unassembled WGS sequence"/>
</dbReference>
<evidence type="ECO:0000256" key="6">
    <source>
        <dbReference type="ARBA" id="ARBA00023136"/>
    </source>
</evidence>
<dbReference type="Gene3D" id="2.40.160.60">
    <property type="entry name" value="Outer membrane protein transport protein (OMPP1/FadL/TodX)"/>
    <property type="match status" value="1"/>
</dbReference>